<dbReference type="Gene3D" id="3.40.50.720">
    <property type="entry name" value="NAD(P)-binding Rossmann-like Domain"/>
    <property type="match status" value="1"/>
</dbReference>
<evidence type="ECO:0000313" key="4">
    <source>
        <dbReference type="Proteomes" id="UP001408356"/>
    </source>
</evidence>
<dbReference type="PANTHER" id="PTHR44169:SF6">
    <property type="entry name" value="NADPH-DEPENDENT 1-ACYLDIHYDROXYACETONE PHOSPHATE REDUCTASE"/>
    <property type="match status" value="1"/>
</dbReference>
<sequence length="87" mass="9397">MSDSSSLPIVTLVSLDVTLPESIQAAVEGLKKATLGKLDILVNNVGSGYTMPYLDTNVETAKNLFEVNIWGSMRITQAFQHMLIGAK</sequence>
<evidence type="ECO:0000256" key="1">
    <source>
        <dbReference type="ARBA" id="ARBA00006484"/>
    </source>
</evidence>
<keyword evidence="4" id="KW-1185">Reference proteome</keyword>
<accession>A0ABR2UUA7</accession>
<organism evidence="3 4">
    <name type="scientific">Seiridium unicorne</name>
    <dbReference type="NCBI Taxonomy" id="138068"/>
    <lineage>
        <taxon>Eukaryota</taxon>
        <taxon>Fungi</taxon>
        <taxon>Dikarya</taxon>
        <taxon>Ascomycota</taxon>
        <taxon>Pezizomycotina</taxon>
        <taxon>Sordariomycetes</taxon>
        <taxon>Xylariomycetidae</taxon>
        <taxon>Amphisphaeriales</taxon>
        <taxon>Sporocadaceae</taxon>
        <taxon>Seiridium</taxon>
    </lineage>
</organism>
<comment type="caution">
    <text evidence="3">The sequence shown here is derived from an EMBL/GenBank/DDBJ whole genome shotgun (WGS) entry which is preliminary data.</text>
</comment>
<proteinExistence type="inferred from homology"/>
<name>A0ABR2UUA7_9PEZI</name>
<dbReference type="InterPro" id="IPR002347">
    <property type="entry name" value="SDR_fam"/>
</dbReference>
<dbReference type="PANTHER" id="PTHR44169">
    <property type="entry name" value="NADPH-DEPENDENT 1-ACYLDIHYDROXYACETONE PHOSPHATE REDUCTASE"/>
    <property type="match status" value="1"/>
</dbReference>
<comment type="similarity">
    <text evidence="1">Belongs to the short-chain dehydrogenases/reductases (SDR) family.</text>
</comment>
<dbReference type="EMBL" id="JARVKF010000393">
    <property type="protein sequence ID" value="KAK9418122.1"/>
    <property type="molecule type" value="Genomic_DNA"/>
</dbReference>
<evidence type="ECO:0000313" key="3">
    <source>
        <dbReference type="EMBL" id="KAK9418122.1"/>
    </source>
</evidence>
<keyword evidence="2" id="KW-0560">Oxidoreductase</keyword>
<dbReference type="InterPro" id="IPR036291">
    <property type="entry name" value="NAD(P)-bd_dom_sf"/>
</dbReference>
<reference evidence="3 4" key="1">
    <citation type="journal article" date="2024" name="J. Plant Pathol.">
        <title>Sequence and assembly of the genome of Seiridium unicorne, isolate CBS 538.82, causal agent of cypress canker disease.</title>
        <authorList>
            <person name="Scali E."/>
            <person name="Rocca G.D."/>
            <person name="Danti R."/>
            <person name="Garbelotto M."/>
            <person name="Barberini S."/>
            <person name="Baroncelli R."/>
            <person name="Emiliani G."/>
        </authorList>
    </citation>
    <scope>NUCLEOTIDE SEQUENCE [LARGE SCALE GENOMIC DNA]</scope>
    <source>
        <strain evidence="3 4">BM-138-508</strain>
    </source>
</reference>
<evidence type="ECO:0000256" key="2">
    <source>
        <dbReference type="ARBA" id="ARBA00023002"/>
    </source>
</evidence>
<dbReference type="SUPFAM" id="SSF51735">
    <property type="entry name" value="NAD(P)-binding Rossmann-fold domains"/>
    <property type="match status" value="1"/>
</dbReference>
<dbReference type="Proteomes" id="UP001408356">
    <property type="component" value="Unassembled WGS sequence"/>
</dbReference>
<dbReference type="Pfam" id="PF00106">
    <property type="entry name" value="adh_short"/>
    <property type="match status" value="1"/>
</dbReference>
<protein>
    <submittedName>
        <fullName evidence="3">Uncharacterized protein</fullName>
    </submittedName>
</protein>
<gene>
    <name evidence="3" type="ORF">SUNI508_08316</name>
</gene>